<proteinExistence type="predicted"/>
<reference evidence="2 3" key="1">
    <citation type="journal article" date="2016" name="Nat. Commun.">
        <title>Thousands of microbial genomes shed light on interconnected biogeochemical processes in an aquifer system.</title>
        <authorList>
            <person name="Anantharaman K."/>
            <person name="Brown C.T."/>
            <person name="Hug L.A."/>
            <person name="Sharon I."/>
            <person name="Castelle C.J."/>
            <person name="Probst A.J."/>
            <person name="Thomas B.C."/>
            <person name="Singh A."/>
            <person name="Wilkins M.J."/>
            <person name="Karaoz U."/>
            <person name="Brodie E.L."/>
            <person name="Williams K.H."/>
            <person name="Hubbard S.S."/>
            <person name="Banfield J.F."/>
        </authorList>
    </citation>
    <scope>NUCLEOTIDE SEQUENCE [LARGE SCALE GENOMIC DNA]</scope>
</reference>
<evidence type="ECO:0000256" key="1">
    <source>
        <dbReference type="SAM" id="Phobius"/>
    </source>
</evidence>
<accession>A0A1F5P214</accession>
<dbReference type="Proteomes" id="UP000176339">
    <property type="component" value="Unassembled WGS sequence"/>
</dbReference>
<evidence type="ECO:0000313" key="2">
    <source>
        <dbReference type="EMBL" id="OGE83949.1"/>
    </source>
</evidence>
<organism evidence="2 3">
    <name type="scientific">Candidatus Doudnabacteria bacterium RIFCSPHIGHO2_01_FULL_49_9</name>
    <dbReference type="NCBI Taxonomy" id="1817827"/>
    <lineage>
        <taxon>Bacteria</taxon>
        <taxon>Candidatus Doudnaibacteriota</taxon>
    </lineage>
</organism>
<keyword evidence="1" id="KW-1133">Transmembrane helix</keyword>
<gene>
    <name evidence="2" type="ORF">A2846_00145</name>
</gene>
<feature type="transmembrane region" description="Helical" evidence="1">
    <location>
        <begin position="5"/>
        <end position="24"/>
    </location>
</feature>
<sequence>MRIGFWIFCQILGISGLTLILWRFSPQTGGAWGIPAVYTSIFLFVYGAASQVGYSMRRWLWKKQALNEMIRTAGRQGFLLALMCVVVLVLLAANLFNLWTATLLMIIFLFLELYGR</sequence>
<feature type="transmembrane region" description="Helical" evidence="1">
    <location>
        <begin position="36"/>
        <end position="56"/>
    </location>
</feature>
<feature type="transmembrane region" description="Helical" evidence="1">
    <location>
        <begin position="77"/>
        <end position="93"/>
    </location>
</feature>
<evidence type="ECO:0000313" key="3">
    <source>
        <dbReference type="Proteomes" id="UP000176339"/>
    </source>
</evidence>
<dbReference type="AlphaFoldDB" id="A0A1F5P214"/>
<dbReference type="EMBL" id="MFEN01000032">
    <property type="protein sequence ID" value="OGE83949.1"/>
    <property type="molecule type" value="Genomic_DNA"/>
</dbReference>
<keyword evidence="1" id="KW-0472">Membrane</keyword>
<keyword evidence="1" id="KW-0812">Transmembrane</keyword>
<protein>
    <submittedName>
        <fullName evidence="2">Uncharacterized protein</fullName>
    </submittedName>
</protein>
<name>A0A1F5P214_9BACT</name>
<comment type="caution">
    <text evidence="2">The sequence shown here is derived from an EMBL/GenBank/DDBJ whole genome shotgun (WGS) entry which is preliminary data.</text>
</comment>